<feature type="domain" description="AAA" evidence="1">
    <location>
        <begin position="1"/>
        <end position="161"/>
    </location>
</feature>
<dbReference type="InterPro" id="IPR027417">
    <property type="entry name" value="P-loop_NTPase"/>
</dbReference>
<dbReference type="Gene3D" id="3.40.50.300">
    <property type="entry name" value="P-loop containing nucleotide triphosphate hydrolases"/>
    <property type="match status" value="1"/>
</dbReference>
<dbReference type="RefSeq" id="WP_274942880.1">
    <property type="nucleotide sequence ID" value="NZ_JANWOI010000001.1"/>
</dbReference>
<dbReference type="PANTHER" id="PTHR13696">
    <property type="entry name" value="P-LOOP CONTAINING NUCLEOSIDE TRIPHOSPHATE HYDROLASE"/>
    <property type="match status" value="1"/>
</dbReference>
<evidence type="ECO:0000259" key="1">
    <source>
        <dbReference type="Pfam" id="PF13614"/>
    </source>
</evidence>
<protein>
    <submittedName>
        <fullName evidence="2">AAA family ATPase</fullName>
    </submittedName>
</protein>
<keyword evidence="3" id="KW-1185">Reference proteome</keyword>
<dbReference type="CDD" id="cd02042">
    <property type="entry name" value="ParAB_family"/>
    <property type="match status" value="1"/>
</dbReference>
<dbReference type="PANTHER" id="PTHR13696:SF52">
    <property type="entry name" value="PARA FAMILY PROTEIN CT_582"/>
    <property type="match status" value="1"/>
</dbReference>
<dbReference type="AlphaFoldDB" id="A0A9X3Z6J0"/>
<dbReference type="SUPFAM" id="SSF52540">
    <property type="entry name" value="P-loop containing nucleoside triphosphate hydrolases"/>
    <property type="match status" value="1"/>
</dbReference>
<dbReference type="EMBL" id="JANWOI010000001">
    <property type="protein sequence ID" value="MDA5193186.1"/>
    <property type="molecule type" value="Genomic_DNA"/>
</dbReference>
<dbReference type="Pfam" id="PF13614">
    <property type="entry name" value="AAA_31"/>
    <property type="match status" value="1"/>
</dbReference>
<dbReference type="InterPro" id="IPR025669">
    <property type="entry name" value="AAA_dom"/>
</dbReference>
<proteinExistence type="predicted"/>
<name>A0A9X3Z6J0_9PROT</name>
<accession>A0A9X3Z6J0</accession>
<sequence>MKILAVYAIKGGVGKTAAAVNLAYEAAQSGARVALWDLDPQGASTFYFRVKAKVRGGGAKLVYGESDLLDHVKATDYENLDIIPSDFSYRNLDINLDEMQRPTYQLKRILKSLEDEYDYVILDCPPGITLLSENVMRAADALLVPVIPTTLSVLTLEQLQDFKDRSRLPKLKILPFLSMVDRRRAMQRDVSAGFYRKNKGALKAMVPSCTSVERMGLERAPVQTFAGNSEGAKAFNQLWKQVAKKVG</sequence>
<organism evidence="2 3">
    <name type="scientific">Govanella unica</name>
    <dbReference type="NCBI Taxonomy" id="2975056"/>
    <lineage>
        <taxon>Bacteria</taxon>
        <taxon>Pseudomonadati</taxon>
        <taxon>Pseudomonadota</taxon>
        <taxon>Alphaproteobacteria</taxon>
        <taxon>Emcibacterales</taxon>
        <taxon>Govanellaceae</taxon>
        <taxon>Govanella</taxon>
    </lineage>
</organism>
<reference evidence="2" key="2">
    <citation type="journal article" date="2023" name="Syst. Appl. Microbiol.">
        <title>Govania unica gen. nov., sp. nov., a rare biosphere bacterium that represents a novel family in the class Alphaproteobacteria.</title>
        <authorList>
            <person name="Vandamme P."/>
            <person name="Peeters C."/>
            <person name="Hettiarachchi A."/>
            <person name="Cnockaert M."/>
            <person name="Carlier A."/>
        </authorList>
    </citation>
    <scope>NUCLEOTIDE SEQUENCE</scope>
    <source>
        <strain evidence="2">LMG 31809</strain>
    </source>
</reference>
<dbReference type="Proteomes" id="UP001141619">
    <property type="component" value="Unassembled WGS sequence"/>
</dbReference>
<evidence type="ECO:0000313" key="3">
    <source>
        <dbReference type="Proteomes" id="UP001141619"/>
    </source>
</evidence>
<comment type="caution">
    <text evidence="2">The sequence shown here is derived from an EMBL/GenBank/DDBJ whole genome shotgun (WGS) entry which is preliminary data.</text>
</comment>
<dbReference type="InterPro" id="IPR050678">
    <property type="entry name" value="DNA_Partitioning_ATPase"/>
</dbReference>
<gene>
    <name evidence="2" type="ORF">NYP16_04345</name>
</gene>
<reference evidence="2" key="1">
    <citation type="submission" date="2022-08" db="EMBL/GenBank/DDBJ databases">
        <authorList>
            <person name="Vandamme P."/>
            <person name="Hettiarachchi A."/>
            <person name="Peeters C."/>
            <person name="Cnockaert M."/>
            <person name="Carlier A."/>
        </authorList>
    </citation>
    <scope>NUCLEOTIDE SEQUENCE</scope>
    <source>
        <strain evidence="2">LMG 31809</strain>
    </source>
</reference>
<evidence type="ECO:0000313" key="2">
    <source>
        <dbReference type="EMBL" id="MDA5193186.1"/>
    </source>
</evidence>